<sequence length="617" mass="68018">MNFLDTTLGQMHVKWAQWALTTFFLRFPKTRPVLYLDSSALYICIDDVDSDIQNLASIFDNEIRPLTANIRLVTMVPSGATEITNHLTLEEESWLAGQAITTFNLQKIMSMSVPDFPIGSIDFDNTKDKWIFSSPSDLNAEERDLVIKAKEKLGLPGDLIFSQIAIPPEGVPLGAKIASLPRESPLILISAREMRQFPVAIKKMVEKDEDEWRYSVSRRIDLASKVGAGADTSHSSCLFSPEYGGELKLSELLSLYDVIYLMPSKEGSDWIQENHLTLADMRMLLEMERIRLVFPYSIEHYPYLFSLLEDISSDSIILSRCLAGKVVEKVAPKDPVLYAPLSNSQRSQLLSALHGIGDPFSNALVNSYSRHFQGQNAALLHMGATASLGYGVGAHIGDLIHSRTGKDARLELSTAGAGVEWAIGLGAAYIPRSYGHGYDETHNSLIVASYMSRTKMVPADPVASRLHTVADGLLSLSGIPPLEIAKNFNSSAAAQFRRYSARLANATADVNELRAIVTAINEDTLKFERRSDRISRLKIDALLVGIAAKPLGDLIDNQMLFGSVAAAWIYELMKDKIPSAFSDKLSEISQIILSILTSSSPDAVIVSRARQAMHKKL</sequence>
<evidence type="ECO:0000313" key="1">
    <source>
        <dbReference type="EMBL" id="AMP10049.1"/>
    </source>
</evidence>
<organism evidence="1 2">
    <name type="scientific">Collimonas arenae</name>
    <dbReference type="NCBI Taxonomy" id="279058"/>
    <lineage>
        <taxon>Bacteria</taxon>
        <taxon>Pseudomonadati</taxon>
        <taxon>Pseudomonadota</taxon>
        <taxon>Betaproteobacteria</taxon>
        <taxon>Burkholderiales</taxon>
        <taxon>Oxalobacteraceae</taxon>
        <taxon>Collimonas</taxon>
    </lineage>
</organism>
<dbReference type="EMBL" id="CP013235">
    <property type="protein sequence ID" value="AMP10049.1"/>
    <property type="molecule type" value="Genomic_DNA"/>
</dbReference>
<gene>
    <name evidence="1" type="ORF">CAter282_2299</name>
</gene>
<name>A0A127PQQ8_9BURK</name>
<accession>A0A127PQQ8</accession>
<dbReference type="InterPro" id="IPR036282">
    <property type="entry name" value="Glutathione-S-Trfase_C_sf"/>
</dbReference>
<evidence type="ECO:0000313" key="2">
    <source>
        <dbReference type="Proteomes" id="UP000071778"/>
    </source>
</evidence>
<dbReference type="RefSeq" id="WP_061537198.1">
    <property type="nucleotide sequence ID" value="NZ_CP013233.1"/>
</dbReference>
<dbReference type="Proteomes" id="UP000071778">
    <property type="component" value="Chromosome"/>
</dbReference>
<protein>
    <submittedName>
        <fullName evidence="1">Uncharacterized protein</fullName>
    </submittedName>
</protein>
<dbReference type="OrthoDB" id="10008579at2"/>
<dbReference type="AlphaFoldDB" id="A0A127PQQ8"/>
<proteinExistence type="predicted"/>
<dbReference type="PATRIC" id="fig|279058.17.peg.2474"/>
<dbReference type="SUPFAM" id="SSF47616">
    <property type="entry name" value="GST C-terminal domain-like"/>
    <property type="match status" value="1"/>
</dbReference>
<keyword evidence="2" id="KW-1185">Reference proteome</keyword>
<reference evidence="1 2" key="1">
    <citation type="submission" date="2015-11" db="EMBL/GenBank/DDBJ databases">
        <title>Exploring the genomic traits of fungus-feeding bacterial genus Collimonas.</title>
        <authorList>
            <person name="Song C."/>
            <person name="Schmidt R."/>
            <person name="de Jager V."/>
            <person name="Krzyzanowska D."/>
            <person name="Jongedijk E."/>
            <person name="Cankar K."/>
            <person name="Beekwilder J."/>
            <person name="van Veen A."/>
            <person name="de Boer W."/>
            <person name="van Veen J.A."/>
            <person name="Garbeva P."/>
        </authorList>
    </citation>
    <scope>NUCLEOTIDE SEQUENCE [LARGE SCALE GENOMIC DNA]</scope>
    <source>
        <strain evidence="1 2">Ter282</strain>
    </source>
</reference>